<dbReference type="Proteomes" id="UP000269721">
    <property type="component" value="Unassembled WGS sequence"/>
</dbReference>
<evidence type="ECO:0000313" key="2">
    <source>
        <dbReference type="EMBL" id="RKO86631.1"/>
    </source>
</evidence>
<evidence type="ECO:0000313" key="3">
    <source>
        <dbReference type="Proteomes" id="UP000269721"/>
    </source>
</evidence>
<gene>
    <name evidence="2" type="ORF">BDK51DRAFT_14990</name>
</gene>
<name>A0A4P9W2Z1_9FUNG</name>
<keyword evidence="1" id="KW-1133">Transmembrane helix</keyword>
<organism evidence="2 3">
    <name type="scientific">Blyttiomyces helicus</name>
    <dbReference type="NCBI Taxonomy" id="388810"/>
    <lineage>
        <taxon>Eukaryota</taxon>
        <taxon>Fungi</taxon>
        <taxon>Fungi incertae sedis</taxon>
        <taxon>Chytridiomycota</taxon>
        <taxon>Chytridiomycota incertae sedis</taxon>
        <taxon>Chytridiomycetes</taxon>
        <taxon>Chytridiomycetes incertae sedis</taxon>
        <taxon>Blyttiomyces</taxon>
    </lineage>
</organism>
<dbReference type="AlphaFoldDB" id="A0A4P9W2Z1"/>
<reference evidence="3" key="1">
    <citation type="journal article" date="2018" name="Nat. Microbiol.">
        <title>Leveraging single-cell genomics to expand the fungal tree of life.</title>
        <authorList>
            <person name="Ahrendt S.R."/>
            <person name="Quandt C.A."/>
            <person name="Ciobanu D."/>
            <person name="Clum A."/>
            <person name="Salamov A."/>
            <person name="Andreopoulos B."/>
            <person name="Cheng J.F."/>
            <person name="Woyke T."/>
            <person name="Pelin A."/>
            <person name="Henrissat B."/>
            <person name="Reynolds N.K."/>
            <person name="Benny G.L."/>
            <person name="Smith M.E."/>
            <person name="James T.Y."/>
            <person name="Grigoriev I.V."/>
        </authorList>
    </citation>
    <scope>NUCLEOTIDE SEQUENCE [LARGE SCALE GENOMIC DNA]</scope>
</reference>
<dbReference type="OrthoDB" id="5561579at2759"/>
<evidence type="ECO:0000256" key="1">
    <source>
        <dbReference type="SAM" id="Phobius"/>
    </source>
</evidence>
<proteinExistence type="predicted"/>
<dbReference type="EMBL" id="KZ998039">
    <property type="protein sequence ID" value="RKO86631.1"/>
    <property type="molecule type" value="Genomic_DNA"/>
</dbReference>
<accession>A0A4P9W2Z1</accession>
<keyword evidence="1" id="KW-0812">Transmembrane</keyword>
<keyword evidence="1" id="KW-0472">Membrane</keyword>
<sequence>RTKTSLIPPKIASLKELGKLQSTSRLAHPDLFAKLKYYYVHIPKGDVSEGAVQAADNSFYGRYKKKYMGNESLWPIAHFIAVMIPISYYISYFKGG</sequence>
<dbReference type="PANTHER" id="PTHR28161">
    <property type="entry name" value="ATP SYNTHASE SUBUNIT F, MITOCHONDRIAL"/>
    <property type="match status" value="1"/>
</dbReference>
<protein>
    <submittedName>
        <fullName evidence="2">Uncharacterized protein</fullName>
    </submittedName>
</protein>
<dbReference type="PANTHER" id="PTHR28161:SF1">
    <property type="entry name" value="ATP SYNTHASE SUBUNIT F, MITOCHONDRIAL"/>
    <property type="match status" value="1"/>
</dbReference>
<keyword evidence="3" id="KW-1185">Reference proteome</keyword>
<feature type="transmembrane region" description="Helical" evidence="1">
    <location>
        <begin position="72"/>
        <end position="90"/>
    </location>
</feature>
<dbReference type="InterPro" id="IPR019727">
    <property type="entry name" value="ATP_synth_F0_fsu_mt_fun"/>
</dbReference>
<feature type="non-terminal residue" evidence="2">
    <location>
        <position position="96"/>
    </location>
</feature>
<feature type="non-terminal residue" evidence="2">
    <location>
        <position position="1"/>
    </location>
</feature>
<dbReference type="Pfam" id="PF10791">
    <property type="entry name" value="F1F0-ATPsyn_F"/>
    <property type="match status" value="1"/>
</dbReference>
<dbReference type="GO" id="GO:0046933">
    <property type="term" value="F:proton-transporting ATP synthase activity, rotational mechanism"/>
    <property type="evidence" value="ECO:0007669"/>
    <property type="project" value="TreeGrafter"/>
</dbReference>